<dbReference type="EMBL" id="LR215043">
    <property type="protein sequence ID" value="VEU78215.1"/>
    <property type="molecule type" value="Genomic_DNA"/>
</dbReference>
<dbReference type="PROSITE" id="PS50165">
    <property type="entry name" value="UVRC"/>
    <property type="match status" value="1"/>
</dbReference>
<dbReference type="Pfam" id="PF01541">
    <property type="entry name" value="GIY-YIG"/>
    <property type="match status" value="1"/>
</dbReference>
<evidence type="ECO:0000259" key="8">
    <source>
        <dbReference type="PROSITE" id="PS50165"/>
    </source>
</evidence>
<accession>A0A449BAJ1</accession>
<dbReference type="InterPro" id="IPR036876">
    <property type="entry name" value="UVR_dom_sf"/>
</dbReference>
<dbReference type="Gene3D" id="3.40.1440.10">
    <property type="entry name" value="GIY-YIG endonuclease"/>
    <property type="match status" value="1"/>
</dbReference>
<dbReference type="PROSITE" id="PS50151">
    <property type="entry name" value="UVR"/>
    <property type="match status" value="1"/>
</dbReference>
<feature type="domain" description="GIY-YIG" evidence="7">
    <location>
        <begin position="15"/>
        <end position="93"/>
    </location>
</feature>
<dbReference type="SMART" id="SM00465">
    <property type="entry name" value="GIYc"/>
    <property type="match status" value="1"/>
</dbReference>
<feature type="domain" description="UVR" evidence="6">
    <location>
        <begin position="182"/>
        <end position="217"/>
    </location>
</feature>
<dbReference type="GO" id="GO:0009381">
    <property type="term" value="F:excinuclease ABC activity"/>
    <property type="evidence" value="ECO:0007669"/>
    <property type="project" value="InterPro"/>
</dbReference>
<dbReference type="InterPro" id="IPR001162">
    <property type="entry name" value="UvrC_RNase_H_dom"/>
</dbReference>
<dbReference type="InterPro" id="IPR038476">
    <property type="entry name" value="UvrC_RNase_H_dom_sf"/>
</dbReference>
<keyword evidence="3" id="KW-0228">DNA excision</keyword>
<keyword evidence="10" id="KW-1185">Reference proteome</keyword>
<dbReference type="Pfam" id="PF22920">
    <property type="entry name" value="UvrC_RNaseH"/>
    <property type="match status" value="1"/>
</dbReference>
<dbReference type="PROSITE" id="PS50164">
    <property type="entry name" value="GIY_YIG"/>
    <property type="match status" value="1"/>
</dbReference>
<dbReference type="Proteomes" id="UP000290876">
    <property type="component" value="Chromosome"/>
</dbReference>
<keyword evidence="4" id="KW-0267">Excision nuclease</keyword>
<dbReference type="Pfam" id="PF08459">
    <property type="entry name" value="UvrC_RNaseH_dom"/>
    <property type="match status" value="1"/>
</dbReference>
<dbReference type="CDD" id="cd10434">
    <property type="entry name" value="GIY-YIG_UvrC_Cho"/>
    <property type="match status" value="1"/>
</dbReference>
<dbReference type="InterPro" id="IPR035901">
    <property type="entry name" value="GIY-YIG_endonuc_sf"/>
</dbReference>
<dbReference type="GO" id="GO:0006289">
    <property type="term" value="P:nucleotide-excision repair"/>
    <property type="evidence" value="ECO:0007669"/>
    <property type="project" value="InterPro"/>
</dbReference>
<reference evidence="9 10" key="1">
    <citation type="submission" date="2019-01" db="EMBL/GenBank/DDBJ databases">
        <authorList>
            <consortium name="Pathogen Informatics"/>
        </authorList>
    </citation>
    <scope>NUCLEOTIDE SEQUENCE [LARGE SCALE GENOMIC DNA]</scope>
    <source>
        <strain evidence="9 10">NCTC10184</strain>
    </source>
</reference>
<dbReference type="SUPFAM" id="SSF82771">
    <property type="entry name" value="GIY-YIG endonuclease"/>
    <property type="match status" value="1"/>
</dbReference>
<keyword evidence="5" id="KW-0234">DNA repair</keyword>
<dbReference type="InterPro" id="IPR010994">
    <property type="entry name" value="RuvA_2-like"/>
</dbReference>
<gene>
    <name evidence="9" type="primary">uvrC</name>
    <name evidence="9" type="ORF">NCTC10184_00444</name>
</gene>
<dbReference type="InterPro" id="IPR050066">
    <property type="entry name" value="UvrABC_protein_C"/>
</dbReference>
<evidence type="ECO:0000256" key="4">
    <source>
        <dbReference type="ARBA" id="ARBA00022881"/>
    </source>
</evidence>
<sequence>MTKEEILKKLKGVTTSAGIYLWKNAEDEVVYVGKAKNLRNRMHQYFEGAENSYKTSKLVQDIADFEVFVVNNDKEALLLERQFISKYNPVYNILLRDDKKYPYIKVELKQKLFINLSFKVKHSDSPTSFYFGPFPNGYGARPILKLLEREAFYEKGLYIKNDDYEFWKEKFEKIKGILKFNSSYINELERKMYEAADNNQFAIAKDLKDCWTYLKKLNENQVIELKEISDIDVFSAKEIDNFLYINIIFYRYGILIHREFYTIPIKIDLKHTFETFVNRFYNLNLIPNKIISNINISDFEFDFSNLSQKFILPKTGINAQILSLGLQNIDEYYKNNHLQIKDKAREAQAMLELLKTYVPVKDLKQIVLFDNSNLNNTNPIGVAVVYIDGVKSKSLYRKYNHENLIDQHADVQYMKMTAEKYLRNLNFNVLPSLIIVDGGLQQVNAVQKVLNFLDLDIPLVGLVKDDKHRTRALINLEREEVEIADKKLFSFLAEMQIEVDRFAKEHFRTRHRISSLDGKLRSIKGLGEMMENRLLSHFKSYSDIYNASVEELSKVVPKHIAEKIFNKEFLKK</sequence>
<keyword evidence="1" id="KW-0963">Cytoplasm</keyword>
<evidence type="ECO:0000256" key="5">
    <source>
        <dbReference type="ARBA" id="ARBA00023204"/>
    </source>
</evidence>
<dbReference type="InterPro" id="IPR001943">
    <property type="entry name" value="UVR_dom"/>
</dbReference>
<keyword evidence="2" id="KW-0227">DNA damage</keyword>
<dbReference type="SUPFAM" id="SSF46600">
    <property type="entry name" value="C-terminal UvrC-binding domain of UvrB"/>
    <property type="match status" value="1"/>
</dbReference>
<dbReference type="SUPFAM" id="SSF47781">
    <property type="entry name" value="RuvA domain 2-like"/>
    <property type="match status" value="1"/>
</dbReference>
<proteinExistence type="predicted"/>
<evidence type="ECO:0000259" key="6">
    <source>
        <dbReference type="PROSITE" id="PS50151"/>
    </source>
</evidence>
<dbReference type="AlphaFoldDB" id="A0A449BAJ1"/>
<dbReference type="OrthoDB" id="9804933at2"/>
<dbReference type="InterPro" id="IPR000305">
    <property type="entry name" value="GIY-YIG_endonuc"/>
</dbReference>
<dbReference type="KEGG" id="mcob:NCTC10184_00444"/>
<protein>
    <submittedName>
        <fullName evidence="9">Excinuclease ABC subunit C</fullName>
    </submittedName>
</protein>
<dbReference type="Gene3D" id="1.10.150.20">
    <property type="entry name" value="5' to 3' exonuclease, C-terminal subdomain"/>
    <property type="match status" value="1"/>
</dbReference>
<dbReference type="PANTHER" id="PTHR30562">
    <property type="entry name" value="UVRC/OXIDOREDUCTASE"/>
    <property type="match status" value="1"/>
</dbReference>
<organism evidence="9 10">
    <name type="scientific">Mycoplasmopsis columbinasalis</name>
    <dbReference type="NCBI Taxonomy" id="114880"/>
    <lineage>
        <taxon>Bacteria</taxon>
        <taxon>Bacillati</taxon>
        <taxon>Mycoplasmatota</taxon>
        <taxon>Mycoplasmoidales</taxon>
        <taxon>Metamycoplasmataceae</taxon>
        <taxon>Mycoplasmopsis</taxon>
    </lineage>
</organism>
<evidence type="ECO:0000313" key="9">
    <source>
        <dbReference type="EMBL" id="VEU78215.1"/>
    </source>
</evidence>
<feature type="domain" description="UvrC family homology region profile" evidence="8">
    <location>
        <begin position="245"/>
        <end position="450"/>
    </location>
</feature>
<evidence type="ECO:0000256" key="1">
    <source>
        <dbReference type="ARBA" id="ARBA00022490"/>
    </source>
</evidence>
<dbReference type="RefSeq" id="WP_129623054.1">
    <property type="nucleotide sequence ID" value="NZ_LR215043.1"/>
</dbReference>
<dbReference type="GO" id="GO:0009380">
    <property type="term" value="C:excinuclease repair complex"/>
    <property type="evidence" value="ECO:0007669"/>
    <property type="project" value="TreeGrafter"/>
</dbReference>
<evidence type="ECO:0000313" key="10">
    <source>
        <dbReference type="Proteomes" id="UP000290876"/>
    </source>
</evidence>
<dbReference type="PANTHER" id="PTHR30562:SF1">
    <property type="entry name" value="UVRABC SYSTEM PROTEIN C"/>
    <property type="match status" value="1"/>
</dbReference>
<name>A0A449BAJ1_9BACT</name>
<evidence type="ECO:0000259" key="7">
    <source>
        <dbReference type="PROSITE" id="PS50164"/>
    </source>
</evidence>
<evidence type="ECO:0000256" key="3">
    <source>
        <dbReference type="ARBA" id="ARBA00022769"/>
    </source>
</evidence>
<dbReference type="InterPro" id="IPR047296">
    <property type="entry name" value="GIY-YIG_UvrC_Cho"/>
</dbReference>
<dbReference type="Gene3D" id="3.30.420.340">
    <property type="entry name" value="UvrC, RNAse H endonuclease domain"/>
    <property type="match status" value="1"/>
</dbReference>
<evidence type="ECO:0000256" key="2">
    <source>
        <dbReference type="ARBA" id="ARBA00022763"/>
    </source>
</evidence>
<dbReference type="FunFam" id="3.40.1440.10:FF:000001">
    <property type="entry name" value="UvrABC system protein C"/>
    <property type="match status" value="1"/>
</dbReference>